<evidence type="ECO:0000313" key="2">
    <source>
        <dbReference type="EMBL" id="NYI90387.1"/>
    </source>
</evidence>
<dbReference type="Proteomes" id="UP000549616">
    <property type="component" value="Unassembled WGS sequence"/>
</dbReference>
<evidence type="ECO:0000313" key="3">
    <source>
        <dbReference type="Proteomes" id="UP000549616"/>
    </source>
</evidence>
<comment type="caution">
    <text evidence="2">The sequence shown here is derived from an EMBL/GenBank/DDBJ whole genome shotgun (WGS) entry which is preliminary data.</text>
</comment>
<gene>
    <name evidence="2" type="ORF">HNR02_003710</name>
</gene>
<keyword evidence="1" id="KW-0812">Transmembrane</keyword>
<dbReference type="EMBL" id="JACCFK010000001">
    <property type="protein sequence ID" value="NYI90387.1"/>
    <property type="molecule type" value="Genomic_DNA"/>
</dbReference>
<evidence type="ECO:0000256" key="1">
    <source>
        <dbReference type="SAM" id="Phobius"/>
    </source>
</evidence>
<organism evidence="2 3">
    <name type="scientific">Amycolatopsis endophytica</name>
    <dbReference type="NCBI Taxonomy" id="860233"/>
    <lineage>
        <taxon>Bacteria</taxon>
        <taxon>Bacillati</taxon>
        <taxon>Actinomycetota</taxon>
        <taxon>Actinomycetes</taxon>
        <taxon>Pseudonocardiales</taxon>
        <taxon>Pseudonocardiaceae</taxon>
        <taxon>Amycolatopsis</taxon>
    </lineage>
</organism>
<name>A0A853B6J1_9PSEU</name>
<accession>A0A853B6J1</accession>
<keyword evidence="1" id="KW-1133">Transmembrane helix</keyword>
<dbReference type="AlphaFoldDB" id="A0A853B6J1"/>
<protein>
    <submittedName>
        <fullName evidence="2">Uncharacterized membrane protein YcjF (UPF0283 family)</fullName>
    </submittedName>
</protein>
<dbReference type="RefSeq" id="WP_281377242.1">
    <property type="nucleotide sequence ID" value="NZ_JACCFK010000001.1"/>
</dbReference>
<keyword evidence="1" id="KW-0472">Membrane</keyword>
<sequence>MLSAQGMPSWGPALMTVAAIAALVAVIVVALRALWHLRNRK</sequence>
<keyword evidence="3" id="KW-1185">Reference proteome</keyword>
<proteinExistence type="predicted"/>
<reference evidence="2 3" key="1">
    <citation type="submission" date="2020-07" db="EMBL/GenBank/DDBJ databases">
        <title>Sequencing the genomes of 1000 actinobacteria strains.</title>
        <authorList>
            <person name="Klenk H.-P."/>
        </authorList>
    </citation>
    <scope>NUCLEOTIDE SEQUENCE [LARGE SCALE GENOMIC DNA]</scope>
    <source>
        <strain evidence="2 3">DSM 104006</strain>
    </source>
</reference>
<feature type="transmembrane region" description="Helical" evidence="1">
    <location>
        <begin position="12"/>
        <end position="35"/>
    </location>
</feature>